<protein>
    <submittedName>
        <fullName evidence="1">Uncharacterized protein</fullName>
    </submittedName>
</protein>
<dbReference type="EMBL" id="CP070371">
    <property type="protein sequence ID" value="QRZ14710.1"/>
    <property type="molecule type" value="Genomic_DNA"/>
</dbReference>
<dbReference type="RefSeq" id="WP_205295682.1">
    <property type="nucleotide sequence ID" value="NZ_CP070371.1"/>
</dbReference>
<evidence type="ECO:0000313" key="1">
    <source>
        <dbReference type="EMBL" id="QRZ14710.1"/>
    </source>
</evidence>
<name>A0ABX7JKE0_9RHOB</name>
<evidence type="ECO:0000313" key="2">
    <source>
        <dbReference type="Proteomes" id="UP000663629"/>
    </source>
</evidence>
<organism evidence="1 2">
    <name type="scientific">Paracoccus methylovorus</name>
    <dbReference type="NCBI Taxonomy" id="2812658"/>
    <lineage>
        <taxon>Bacteria</taxon>
        <taxon>Pseudomonadati</taxon>
        <taxon>Pseudomonadota</taxon>
        <taxon>Alphaproteobacteria</taxon>
        <taxon>Rhodobacterales</taxon>
        <taxon>Paracoccaceae</taxon>
        <taxon>Paracoccus</taxon>
    </lineage>
</organism>
<proteinExistence type="predicted"/>
<accession>A0ABX7JKE0</accession>
<gene>
    <name evidence="1" type="ORF">JWJ88_17245</name>
</gene>
<sequence>MSLPKFQITVETEAGTVSHVIRAADKRAAMERALLPYPGAMVVRVDQLSSAQPDAPKVTRLKPADRARQEMIGMLKRQGYSLADISDALNISMDRALALLEAAA</sequence>
<dbReference type="Proteomes" id="UP000663629">
    <property type="component" value="Chromosome 2"/>
</dbReference>
<reference evidence="1 2" key="1">
    <citation type="submission" date="2021-02" db="EMBL/GenBank/DDBJ databases">
        <title>Paracoccus methylovroum sp.nov., a new methanol and methylamine utilizing methylotrophic denitrifer.</title>
        <authorList>
            <person name="Timsy T."/>
            <person name="Behrendt U."/>
            <person name="Ulrich A."/>
            <person name="Spanner T."/>
            <person name="Foesel B.U."/>
            <person name="Horn M.A."/>
            <person name="Kolb S."/>
        </authorList>
    </citation>
    <scope>NUCLEOTIDE SEQUENCE [LARGE SCALE GENOMIC DNA]</scope>
    <source>
        <strain evidence="1 2">H4-D09</strain>
    </source>
</reference>
<keyword evidence="2" id="KW-1185">Reference proteome</keyword>